<feature type="transmembrane region" description="Helical" evidence="2">
    <location>
        <begin position="193"/>
        <end position="214"/>
    </location>
</feature>
<name>A0A8K1CGQ7_PYTOL</name>
<evidence type="ECO:0000256" key="2">
    <source>
        <dbReference type="SAM" id="Phobius"/>
    </source>
</evidence>
<evidence type="ECO:0000313" key="3">
    <source>
        <dbReference type="EMBL" id="TMW62734.1"/>
    </source>
</evidence>
<comment type="caution">
    <text evidence="3">The sequence shown here is derived from an EMBL/GenBank/DDBJ whole genome shotgun (WGS) entry which is preliminary data.</text>
</comment>
<evidence type="ECO:0000313" key="4">
    <source>
        <dbReference type="Proteomes" id="UP000794436"/>
    </source>
</evidence>
<feature type="region of interest" description="Disordered" evidence="1">
    <location>
        <begin position="300"/>
        <end position="328"/>
    </location>
</feature>
<evidence type="ECO:0000256" key="1">
    <source>
        <dbReference type="SAM" id="MobiDB-lite"/>
    </source>
</evidence>
<keyword evidence="2" id="KW-0812">Transmembrane</keyword>
<reference evidence="3" key="1">
    <citation type="submission" date="2019-03" db="EMBL/GenBank/DDBJ databases">
        <title>Long read genome sequence of the mycoparasitic Pythium oligandrum ATCC 38472 isolated from sugarbeet rhizosphere.</title>
        <authorList>
            <person name="Gaulin E."/>
        </authorList>
    </citation>
    <scope>NUCLEOTIDE SEQUENCE</scope>
    <source>
        <strain evidence="3">ATCC 38472_TT</strain>
    </source>
</reference>
<accession>A0A8K1CGQ7</accession>
<feature type="transmembrane region" description="Helical" evidence="2">
    <location>
        <begin position="226"/>
        <end position="247"/>
    </location>
</feature>
<keyword evidence="2" id="KW-0472">Membrane</keyword>
<feature type="transmembrane region" description="Helical" evidence="2">
    <location>
        <begin position="15"/>
        <end position="33"/>
    </location>
</feature>
<keyword evidence="4" id="KW-1185">Reference proteome</keyword>
<keyword evidence="2" id="KW-1133">Transmembrane helix</keyword>
<feature type="transmembrane region" description="Helical" evidence="2">
    <location>
        <begin position="161"/>
        <end position="181"/>
    </location>
</feature>
<dbReference type="Proteomes" id="UP000794436">
    <property type="component" value="Unassembled WGS sequence"/>
</dbReference>
<dbReference type="AlphaFoldDB" id="A0A8K1CGQ7"/>
<sequence>MDIQGIHESAVPWETIVVTVEIVGALAASLWMMHHRVARDMMILGGDPHTVVALSPLAQPSSYCSLGLLLAYRALATVFYVVVQLYDIYRTSWRCLAFYTSWNFIAQGSYFACAALRTRKLWKRSMDPQGEYTALRDESMSFLRTNTFVGATRRSWLRLDLVLDVCLATSLLIGVVVWTILYPYAQDIGHPELILNGVSYCQHVINIVLLQLDFVSTRHTVVLDALPFLIAWPTIYCVFTWIVHGTIKRGFWPYPFLKLDTPWAPLWYGGLLFAHLVAFLVMLYLSKVKTAYRERSLRQEDYGNDSESGLESTPEPLSPRASEPHGHF</sequence>
<feature type="transmembrane region" description="Helical" evidence="2">
    <location>
        <begin position="267"/>
        <end position="285"/>
    </location>
</feature>
<proteinExistence type="predicted"/>
<feature type="transmembrane region" description="Helical" evidence="2">
    <location>
        <begin position="98"/>
        <end position="116"/>
    </location>
</feature>
<dbReference type="OrthoDB" id="419711at2759"/>
<organism evidence="3 4">
    <name type="scientific">Pythium oligandrum</name>
    <name type="common">Mycoparasitic fungus</name>
    <dbReference type="NCBI Taxonomy" id="41045"/>
    <lineage>
        <taxon>Eukaryota</taxon>
        <taxon>Sar</taxon>
        <taxon>Stramenopiles</taxon>
        <taxon>Oomycota</taxon>
        <taxon>Peronosporomycetes</taxon>
        <taxon>Pythiales</taxon>
        <taxon>Pythiaceae</taxon>
        <taxon>Pythium</taxon>
    </lineage>
</organism>
<dbReference type="EMBL" id="SPLM01000073">
    <property type="protein sequence ID" value="TMW62734.1"/>
    <property type="molecule type" value="Genomic_DNA"/>
</dbReference>
<dbReference type="GO" id="GO:0016020">
    <property type="term" value="C:membrane"/>
    <property type="evidence" value="ECO:0007669"/>
    <property type="project" value="TreeGrafter"/>
</dbReference>
<gene>
    <name evidence="3" type="ORF">Poli38472_005352</name>
</gene>
<protein>
    <submittedName>
        <fullName evidence="3">Uncharacterized protein</fullName>
    </submittedName>
</protein>
<dbReference type="PANTHER" id="PTHR12242:SF22">
    <property type="entry name" value="OS02G0130600 PROTEIN"/>
    <property type="match status" value="1"/>
</dbReference>
<feature type="transmembrane region" description="Helical" evidence="2">
    <location>
        <begin position="63"/>
        <end position="86"/>
    </location>
</feature>
<dbReference type="PANTHER" id="PTHR12242">
    <property type="entry name" value="OS02G0130600 PROTEIN-RELATED"/>
    <property type="match status" value="1"/>
</dbReference>